<comment type="caution">
    <text evidence="2">The sequence shown here is derived from an EMBL/GenBank/DDBJ whole genome shotgun (WGS) entry which is preliminary data.</text>
</comment>
<dbReference type="PROSITE" id="PS50244">
    <property type="entry name" value="S5A_REDUCTASE"/>
    <property type="match status" value="1"/>
</dbReference>
<evidence type="ECO:0000313" key="3">
    <source>
        <dbReference type="Proteomes" id="UP000518878"/>
    </source>
</evidence>
<dbReference type="Pfam" id="PF06966">
    <property type="entry name" value="DUF1295"/>
    <property type="match status" value="1"/>
</dbReference>
<feature type="transmembrane region" description="Helical" evidence="1">
    <location>
        <begin position="36"/>
        <end position="55"/>
    </location>
</feature>
<feature type="transmembrane region" description="Helical" evidence="1">
    <location>
        <begin position="6"/>
        <end position="24"/>
    </location>
</feature>
<evidence type="ECO:0000256" key="1">
    <source>
        <dbReference type="SAM" id="Phobius"/>
    </source>
</evidence>
<dbReference type="PANTHER" id="PTHR32251">
    <property type="entry name" value="3-OXO-5-ALPHA-STEROID 4-DEHYDROGENASE"/>
    <property type="match status" value="1"/>
</dbReference>
<keyword evidence="1" id="KW-0812">Transmembrane</keyword>
<feature type="transmembrane region" description="Helical" evidence="1">
    <location>
        <begin position="103"/>
        <end position="128"/>
    </location>
</feature>
<organism evidence="2 3">
    <name type="scientific">Luteibacter yeojuensis</name>
    <dbReference type="NCBI Taxonomy" id="345309"/>
    <lineage>
        <taxon>Bacteria</taxon>
        <taxon>Pseudomonadati</taxon>
        <taxon>Pseudomonadota</taxon>
        <taxon>Gammaproteobacteria</taxon>
        <taxon>Lysobacterales</taxon>
        <taxon>Rhodanobacteraceae</taxon>
        <taxon>Luteibacter</taxon>
    </lineage>
</organism>
<dbReference type="EMBL" id="JAAQTL010000001">
    <property type="protein sequence ID" value="NID15873.1"/>
    <property type="molecule type" value="Genomic_DNA"/>
</dbReference>
<gene>
    <name evidence="2" type="ORF">HBF32_10430</name>
</gene>
<feature type="transmembrane region" description="Helical" evidence="1">
    <location>
        <begin position="190"/>
        <end position="210"/>
    </location>
</feature>
<feature type="transmembrane region" description="Helical" evidence="1">
    <location>
        <begin position="134"/>
        <end position="155"/>
    </location>
</feature>
<dbReference type="GO" id="GO:0016020">
    <property type="term" value="C:membrane"/>
    <property type="evidence" value="ECO:0007669"/>
    <property type="project" value="TreeGrafter"/>
</dbReference>
<sequence>MNGATQMLCLAIVMTVVMTIGWDWQRRHGNAGVVDVLWAAGLGVAALLTAATGQGAMTPRILLALMGGAWSLRLAAHLWRRVRGEAEDGRYRYLRAHWNGSQLKFFLFFQAQAFLVLLFALPFVAVAANPHDAVGVWTAAGVLIWVLGVTLETVADRQLADFRSDPSHHGKTCRVGWWRYSRHPNYFFEWLHWFSYVALAVGSPIGWLAWSGPLVMYVFLRWISGVPYTEAQALRTRGEAYRAYQRSTPMFIPWFPRPETSRNSP</sequence>
<keyword evidence="3" id="KW-1185">Reference proteome</keyword>
<proteinExistence type="predicted"/>
<dbReference type="Gene3D" id="1.20.120.1630">
    <property type="match status" value="1"/>
</dbReference>
<dbReference type="RefSeq" id="WP_166699562.1">
    <property type="nucleotide sequence ID" value="NZ_JAAQTL010000001.1"/>
</dbReference>
<name>A0A7X5TQJ5_9GAMM</name>
<keyword evidence="1" id="KW-1133">Transmembrane helix</keyword>
<dbReference type="PANTHER" id="PTHR32251:SF17">
    <property type="entry name" value="STEROID 5-ALPHA REDUCTASE C-TERMINAL DOMAIN-CONTAINING PROTEIN"/>
    <property type="match status" value="1"/>
</dbReference>
<dbReference type="Proteomes" id="UP000518878">
    <property type="component" value="Unassembled WGS sequence"/>
</dbReference>
<dbReference type="InterPro" id="IPR010721">
    <property type="entry name" value="UstE-like"/>
</dbReference>
<accession>A0A7X5TQJ5</accession>
<evidence type="ECO:0000313" key="2">
    <source>
        <dbReference type="EMBL" id="NID15873.1"/>
    </source>
</evidence>
<reference evidence="2 3" key="1">
    <citation type="journal article" date="2006" name="Int. J. Syst. Evol. Microbiol.">
        <title>Dyella yeojuensis sp. nov., isolated from greenhouse soil in Korea.</title>
        <authorList>
            <person name="Kim B.Y."/>
            <person name="Weon H.Y."/>
            <person name="Lee K.H."/>
            <person name="Seok S.J."/>
            <person name="Kwon S.W."/>
            <person name="Go S.J."/>
            <person name="Stackebrandt E."/>
        </authorList>
    </citation>
    <scope>NUCLEOTIDE SEQUENCE [LARGE SCALE GENOMIC DNA]</scope>
    <source>
        <strain evidence="2 3">DSM 17673</strain>
    </source>
</reference>
<protein>
    <submittedName>
        <fullName evidence="2">DUF1295 domain-containing protein</fullName>
    </submittedName>
</protein>
<dbReference type="AlphaFoldDB" id="A0A7X5TQJ5"/>
<keyword evidence="1" id="KW-0472">Membrane</keyword>